<dbReference type="RefSeq" id="WP_139457951.1">
    <property type="nucleotide sequence ID" value="NZ_VDCH01000063.1"/>
</dbReference>
<proteinExistence type="predicted"/>
<dbReference type="OrthoDB" id="669645at2"/>
<keyword evidence="2" id="KW-1185">Reference proteome</keyword>
<dbReference type="Pfam" id="PF14022">
    <property type="entry name" value="DUF4238"/>
    <property type="match status" value="1"/>
</dbReference>
<dbReference type="EMBL" id="VDCH01000063">
    <property type="protein sequence ID" value="TNJ34131.1"/>
    <property type="molecule type" value="Genomic_DNA"/>
</dbReference>
<organism evidence="1 2">
    <name type="scientific">Chlorobaculum thiosulfatiphilum</name>
    <name type="common">Chlorobium limicola f.sp. thiosulfatophilum</name>
    <dbReference type="NCBI Taxonomy" id="115852"/>
    <lineage>
        <taxon>Bacteria</taxon>
        <taxon>Pseudomonadati</taxon>
        <taxon>Chlorobiota</taxon>
        <taxon>Chlorobiia</taxon>
        <taxon>Chlorobiales</taxon>
        <taxon>Chlorobiaceae</taxon>
        <taxon>Chlorobaculum</taxon>
    </lineage>
</organism>
<protein>
    <submittedName>
        <fullName evidence="1">DUF4238 domain-containing protein</fullName>
    </submittedName>
</protein>
<name>A0A5C4RTC4_CHLTI</name>
<sequence>AANSTWLSNHDGTAEALTHDILRRTVNHKTLTRSYFYNLPEDNPKKPLIENFLSMVEGDYVKYSKEIIEESTNNENMSFMSYFVILQFMRVEAFLESFQSSFDKVAEWADMYVGGNSYKTAFKDIAKRQLLETDLGDILYLHSVIIYNKTDFPFITSDNPVVITPANKGINSWHSEHWDDQTVFRLC</sequence>
<feature type="non-terminal residue" evidence="1">
    <location>
        <position position="1"/>
    </location>
</feature>
<accession>A0A5C4RTC4</accession>
<reference evidence="1 2" key="1">
    <citation type="submission" date="2019-05" db="EMBL/GenBank/DDBJ databases">
        <title>Draft Whole-Genome sequence of the green sulfur bacterium Chlorobaculum thiosulfatiphilum DSM 249.</title>
        <authorList>
            <person name="Meyer T.E."/>
            <person name="Kyndt J.A."/>
        </authorList>
    </citation>
    <scope>NUCLEOTIDE SEQUENCE [LARGE SCALE GENOMIC DNA]</scope>
    <source>
        <strain evidence="1 2">DSM 249</strain>
    </source>
</reference>
<gene>
    <name evidence="1" type="ORF">FGF66_12370</name>
</gene>
<comment type="caution">
    <text evidence="1">The sequence shown here is derived from an EMBL/GenBank/DDBJ whole genome shotgun (WGS) entry which is preliminary data.</text>
</comment>
<evidence type="ECO:0000313" key="1">
    <source>
        <dbReference type="EMBL" id="TNJ34131.1"/>
    </source>
</evidence>
<evidence type="ECO:0000313" key="2">
    <source>
        <dbReference type="Proteomes" id="UP000308271"/>
    </source>
</evidence>
<dbReference type="InterPro" id="IPR025332">
    <property type="entry name" value="DUF4238"/>
</dbReference>
<feature type="non-terminal residue" evidence="1">
    <location>
        <position position="187"/>
    </location>
</feature>
<dbReference type="AlphaFoldDB" id="A0A5C4RTC4"/>
<dbReference type="Proteomes" id="UP000308271">
    <property type="component" value="Unassembled WGS sequence"/>
</dbReference>